<dbReference type="InterPro" id="IPR010093">
    <property type="entry name" value="SinI_DNA-bd"/>
</dbReference>
<evidence type="ECO:0000259" key="1">
    <source>
        <dbReference type="Pfam" id="PF12728"/>
    </source>
</evidence>
<evidence type="ECO:0000313" key="2">
    <source>
        <dbReference type="EMBL" id="AEF80947.1"/>
    </source>
</evidence>
<reference evidence="2 3" key="2">
    <citation type="journal article" date="2011" name="ISME J.">
        <title>RNA-seq reveals cooperative metabolic interactions between two termite-gut spirochete species in co-culture.</title>
        <authorList>
            <person name="Rosenthal A.Z."/>
            <person name="Matson E.G."/>
            <person name="Eldar A."/>
            <person name="Leadbetter J.R."/>
        </authorList>
    </citation>
    <scope>NUCLEOTIDE SEQUENCE [LARGE SCALE GENOMIC DNA]</scope>
    <source>
        <strain evidence="3">ATCC BAA-888 / DSM 13862 / ZAS-9</strain>
    </source>
</reference>
<dbReference type="AlphaFoldDB" id="F5YF60"/>
<dbReference type="SUPFAM" id="SSF46955">
    <property type="entry name" value="Putative DNA-binding domain"/>
    <property type="match status" value="1"/>
</dbReference>
<dbReference type="NCBIfam" id="TIGR01764">
    <property type="entry name" value="excise"/>
    <property type="match status" value="1"/>
</dbReference>
<evidence type="ECO:0000313" key="3">
    <source>
        <dbReference type="Proteomes" id="UP000009222"/>
    </source>
</evidence>
<dbReference type="HOGENOM" id="CLU_2921401_0_0_12"/>
<dbReference type="InterPro" id="IPR041657">
    <property type="entry name" value="HTH_17"/>
</dbReference>
<dbReference type="InterPro" id="IPR009061">
    <property type="entry name" value="DNA-bd_dom_put_sf"/>
</dbReference>
<accession>F5YF60</accession>
<proteinExistence type="predicted"/>
<dbReference type="InParanoid" id="F5YF60"/>
<organism evidence="2 3">
    <name type="scientific">Leadbettera azotonutricia (strain ATCC BAA-888 / DSM 13862 / ZAS-9)</name>
    <name type="common">Treponema azotonutricium</name>
    <dbReference type="NCBI Taxonomy" id="545695"/>
    <lineage>
        <taxon>Bacteria</taxon>
        <taxon>Pseudomonadati</taxon>
        <taxon>Spirochaetota</taxon>
        <taxon>Spirochaetia</taxon>
        <taxon>Spirochaetales</taxon>
        <taxon>Breznakiellaceae</taxon>
        <taxon>Leadbettera</taxon>
    </lineage>
</organism>
<reference evidence="3" key="1">
    <citation type="submission" date="2009-12" db="EMBL/GenBank/DDBJ databases">
        <title>Complete sequence of Treponema azotonutricium strain ZAS-9.</title>
        <authorList>
            <person name="Tetu S.G."/>
            <person name="Matson E."/>
            <person name="Ren Q."/>
            <person name="Seshadri R."/>
            <person name="Elbourne L."/>
            <person name="Hassan K.A."/>
            <person name="Durkin A."/>
            <person name="Radune D."/>
            <person name="Mohamoud Y."/>
            <person name="Shay R."/>
            <person name="Jin S."/>
            <person name="Zhang X."/>
            <person name="Lucey K."/>
            <person name="Ballor N.R."/>
            <person name="Ottesen E."/>
            <person name="Rosenthal R."/>
            <person name="Allen A."/>
            <person name="Leadbetter J.R."/>
            <person name="Paulsen I.T."/>
        </authorList>
    </citation>
    <scope>NUCLEOTIDE SEQUENCE [LARGE SCALE GENOMIC DNA]</scope>
    <source>
        <strain evidence="3">ATCC BAA-888 / DSM 13862 / ZAS-9</strain>
    </source>
</reference>
<dbReference type="Proteomes" id="UP000009222">
    <property type="component" value="Chromosome"/>
</dbReference>
<sequence>MSQFITIDEAIKLLHISRPTISRRIKTGEIPATKIGTRVLIPSAFIQQLENKAMKPQIEAQ</sequence>
<dbReference type="EMBL" id="CP001841">
    <property type="protein sequence ID" value="AEF80947.1"/>
    <property type="molecule type" value="Genomic_DNA"/>
</dbReference>
<dbReference type="Pfam" id="PF12728">
    <property type="entry name" value="HTH_17"/>
    <property type="match status" value="1"/>
</dbReference>
<name>F5YF60_LEAAZ</name>
<feature type="domain" description="Helix-turn-helix" evidence="1">
    <location>
        <begin position="5"/>
        <end position="43"/>
    </location>
</feature>
<keyword evidence="3" id="KW-1185">Reference proteome</keyword>
<dbReference type="KEGG" id="taz:TREAZ_2504"/>
<protein>
    <submittedName>
        <fullName evidence="2">Putative DNA binding domain, excisionase family</fullName>
    </submittedName>
</protein>
<gene>
    <name evidence="2" type="ordered locus">TREAZ_2504</name>
</gene>
<dbReference type="GO" id="GO:0003677">
    <property type="term" value="F:DNA binding"/>
    <property type="evidence" value="ECO:0007669"/>
    <property type="project" value="InterPro"/>
</dbReference>